<gene>
    <name evidence="5" type="ORF">GGI25_003764</name>
</gene>
<feature type="compositionally biased region" description="Acidic residues" evidence="4">
    <location>
        <begin position="281"/>
        <end position="297"/>
    </location>
</feature>
<dbReference type="Pfam" id="PF05615">
    <property type="entry name" value="THOC7"/>
    <property type="match status" value="1"/>
</dbReference>
<accession>A0A9W8KXR9</accession>
<dbReference type="GO" id="GO:0000445">
    <property type="term" value="C:THO complex part of transcription export complex"/>
    <property type="evidence" value="ECO:0007669"/>
    <property type="project" value="InterPro"/>
</dbReference>
<evidence type="ECO:0000256" key="4">
    <source>
        <dbReference type="SAM" id="MobiDB-lite"/>
    </source>
</evidence>
<sequence length="297" mass="32984">MAAKSEEQILRSRLIVEDRPLRRCLRQLSAMCARYTQLSPEETQAACDRVLQEVRWFRHAVQVAVQSQRRCEQEMQSYAEQQNDLASGMSVAKEEIKRLNESLEESRNNKRHKIAYDEIAVEANKRLSREKLLADISNITSEIGQLRQEETAHELVLESLHTQYATVVNEMKRLETMSKSALSMQDLGIYLGDGGDTEGDGVGGEQGGHSSMGVSPTTPRQPGDPHGDFGTPIDDPMLDGAGDGQERIDRPPNGDEETEEGEDGSIGTEDEQYIGDTSIADSEEEGQCEDEEGELVV</sequence>
<proteinExistence type="predicted"/>
<comment type="caution">
    <text evidence="5">The sequence shown here is derived from an EMBL/GenBank/DDBJ whole genome shotgun (WGS) entry which is preliminary data.</text>
</comment>
<dbReference type="AlphaFoldDB" id="A0A9W8KXR9"/>
<reference evidence="5" key="1">
    <citation type="submission" date="2022-07" db="EMBL/GenBank/DDBJ databases">
        <title>Phylogenomic reconstructions and comparative analyses of Kickxellomycotina fungi.</title>
        <authorList>
            <person name="Reynolds N.K."/>
            <person name="Stajich J.E."/>
            <person name="Barry K."/>
            <person name="Grigoriev I.V."/>
            <person name="Crous P."/>
            <person name="Smith M.E."/>
        </authorList>
    </citation>
    <scope>NUCLEOTIDE SEQUENCE</scope>
    <source>
        <strain evidence="5">NRRL 3115</strain>
    </source>
</reference>
<feature type="compositionally biased region" description="Basic and acidic residues" evidence="4">
    <location>
        <begin position="244"/>
        <end position="253"/>
    </location>
</feature>
<organism evidence="5 6">
    <name type="scientific">Coemansia spiralis</name>
    <dbReference type="NCBI Taxonomy" id="417178"/>
    <lineage>
        <taxon>Eukaryota</taxon>
        <taxon>Fungi</taxon>
        <taxon>Fungi incertae sedis</taxon>
        <taxon>Zoopagomycota</taxon>
        <taxon>Kickxellomycotina</taxon>
        <taxon>Kickxellomycetes</taxon>
        <taxon>Kickxellales</taxon>
        <taxon>Kickxellaceae</taxon>
        <taxon>Coemansia</taxon>
    </lineage>
</organism>
<dbReference type="GO" id="GO:0006397">
    <property type="term" value="P:mRNA processing"/>
    <property type="evidence" value="ECO:0007669"/>
    <property type="project" value="InterPro"/>
</dbReference>
<evidence type="ECO:0000313" key="6">
    <source>
        <dbReference type="Proteomes" id="UP001151518"/>
    </source>
</evidence>
<keyword evidence="3" id="KW-0175">Coiled coil</keyword>
<name>A0A9W8KXR9_9FUNG</name>
<feature type="coiled-coil region" evidence="3">
    <location>
        <begin position="89"/>
        <end position="177"/>
    </location>
</feature>
<evidence type="ECO:0000313" key="5">
    <source>
        <dbReference type="EMBL" id="KAJ2675927.1"/>
    </source>
</evidence>
<dbReference type="InterPro" id="IPR008501">
    <property type="entry name" value="THOC7/Mft1"/>
</dbReference>
<feature type="region of interest" description="Disordered" evidence="4">
    <location>
        <begin position="193"/>
        <end position="297"/>
    </location>
</feature>
<keyword evidence="2" id="KW-0539">Nucleus</keyword>
<comment type="subcellular location">
    <subcellularLocation>
        <location evidence="1">Nucleus</location>
    </subcellularLocation>
</comment>
<evidence type="ECO:0000256" key="1">
    <source>
        <dbReference type="ARBA" id="ARBA00004123"/>
    </source>
</evidence>
<dbReference type="EMBL" id="JANBTW010000044">
    <property type="protein sequence ID" value="KAJ2675927.1"/>
    <property type="molecule type" value="Genomic_DNA"/>
</dbReference>
<dbReference type="OrthoDB" id="205166at2759"/>
<protein>
    <submittedName>
        <fullName evidence="5">Uncharacterized protein</fullName>
    </submittedName>
</protein>
<dbReference type="Proteomes" id="UP001151518">
    <property type="component" value="Unassembled WGS sequence"/>
</dbReference>
<feature type="compositionally biased region" description="Acidic residues" evidence="4">
    <location>
        <begin position="254"/>
        <end position="273"/>
    </location>
</feature>
<evidence type="ECO:0000256" key="2">
    <source>
        <dbReference type="ARBA" id="ARBA00023242"/>
    </source>
</evidence>
<evidence type="ECO:0000256" key="3">
    <source>
        <dbReference type="SAM" id="Coils"/>
    </source>
</evidence>